<dbReference type="Gene3D" id="1.10.357.10">
    <property type="entry name" value="Tetracycline Repressor, domain 2"/>
    <property type="match status" value="1"/>
</dbReference>
<evidence type="ECO:0000256" key="2">
    <source>
        <dbReference type="PROSITE-ProRule" id="PRU00335"/>
    </source>
</evidence>
<dbReference type="EMBL" id="CP071502">
    <property type="protein sequence ID" value="QSX35818.1"/>
    <property type="molecule type" value="Genomic_DNA"/>
</dbReference>
<dbReference type="SUPFAM" id="SSF48498">
    <property type="entry name" value="Tetracyclin repressor-like, C-terminal domain"/>
    <property type="match status" value="1"/>
</dbReference>
<dbReference type="PANTHER" id="PTHR30055:SF224">
    <property type="entry name" value="TRANSCRIPTIONAL REGULATOR TETR FAMILY"/>
    <property type="match status" value="1"/>
</dbReference>
<name>A0ABX7QYD2_9GAMM</name>
<protein>
    <submittedName>
        <fullName evidence="4">TetR/AcrR family transcriptional regulator</fullName>
    </submittedName>
</protein>
<dbReference type="Pfam" id="PF14246">
    <property type="entry name" value="TetR_C_7"/>
    <property type="match status" value="1"/>
</dbReference>
<dbReference type="InterPro" id="IPR009057">
    <property type="entry name" value="Homeodomain-like_sf"/>
</dbReference>
<organism evidence="4 5">
    <name type="scientific">Shewanella sedimentimangrovi</name>
    <dbReference type="NCBI Taxonomy" id="2814293"/>
    <lineage>
        <taxon>Bacteria</taxon>
        <taxon>Pseudomonadati</taxon>
        <taxon>Pseudomonadota</taxon>
        <taxon>Gammaproteobacteria</taxon>
        <taxon>Alteromonadales</taxon>
        <taxon>Shewanellaceae</taxon>
        <taxon>Shewanella</taxon>
    </lineage>
</organism>
<proteinExistence type="predicted"/>
<gene>
    <name evidence="4" type="ORF">JYB85_10585</name>
</gene>
<dbReference type="InterPro" id="IPR001647">
    <property type="entry name" value="HTH_TetR"/>
</dbReference>
<dbReference type="InterPro" id="IPR050109">
    <property type="entry name" value="HTH-type_TetR-like_transc_reg"/>
</dbReference>
<dbReference type="Gene3D" id="1.10.10.60">
    <property type="entry name" value="Homeodomain-like"/>
    <property type="match status" value="1"/>
</dbReference>
<dbReference type="SUPFAM" id="SSF46689">
    <property type="entry name" value="Homeodomain-like"/>
    <property type="match status" value="1"/>
</dbReference>
<evidence type="ECO:0000313" key="5">
    <source>
        <dbReference type="Proteomes" id="UP000663207"/>
    </source>
</evidence>
<keyword evidence="1 2" id="KW-0238">DNA-binding</keyword>
<keyword evidence="5" id="KW-1185">Reference proteome</keyword>
<dbReference type="InterPro" id="IPR036271">
    <property type="entry name" value="Tet_transcr_reg_TetR-rel_C_sf"/>
</dbReference>
<dbReference type="Proteomes" id="UP000663207">
    <property type="component" value="Chromosome"/>
</dbReference>
<dbReference type="PANTHER" id="PTHR30055">
    <property type="entry name" value="HTH-TYPE TRANSCRIPTIONAL REGULATOR RUTR"/>
    <property type="match status" value="1"/>
</dbReference>
<feature type="domain" description="HTH tetR-type" evidence="3">
    <location>
        <begin position="10"/>
        <end position="70"/>
    </location>
</feature>
<reference evidence="4 5" key="1">
    <citation type="submission" date="2021-03" db="EMBL/GenBank/DDBJ databases">
        <title>Novel species identification of genus Shewanella.</title>
        <authorList>
            <person name="Liu G."/>
            <person name="Zhang Q."/>
        </authorList>
    </citation>
    <scope>NUCLEOTIDE SEQUENCE [LARGE SCALE GENOMIC DNA]</scope>
    <source>
        <strain evidence="4 5">FJAT-52962</strain>
    </source>
</reference>
<dbReference type="InterPro" id="IPR023772">
    <property type="entry name" value="DNA-bd_HTH_TetR-type_CS"/>
</dbReference>
<dbReference type="InterPro" id="IPR039536">
    <property type="entry name" value="TetR_C_Proteobacteria"/>
</dbReference>
<dbReference type="RefSeq" id="WP_207379278.1">
    <property type="nucleotide sequence ID" value="NZ_CP071502.1"/>
</dbReference>
<dbReference type="Pfam" id="PF00440">
    <property type="entry name" value="TetR_N"/>
    <property type="match status" value="1"/>
</dbReference>
<evidence type="ECO:0000259" key="3">
    <source>
        <dbReference type="PROSITE" id="PS50977"/>
    </source>
</evidence>
<evidence type="ECO:0000256" key="1">
    <source>
        <dbReference type="ARBA" id="ARBA00023125"/>
    </source>
</evidence>
<dbReference type="PROSITE" id="PS01081">
    <property type="entry name" value="HTH_TETR_1"/>
    <property type="match status" value="1"/>
</dbReference>
<dbReference type="PROSITE" id="PS50977">
    <property type="entry name" value="HTH_TETR_2"/>
    <property type="match status" value="1"/>
</dbReference>
<dbReference type="PRINTS" id="PR00455">
    <property type="entry name" value="HTHTETR"/>
</dbReference>
<evidence type="ECO:0000313" key="4">
    <source>
        <dbReference type="EMBL" id="QSX35818.1"/>
    </source>
</evidence>
<feature type="DNA-binding region" description="H-T-H motif" evidence="2">
    <location>
        <begin position="33"/>
        <end position="52"/>
    </location>
</feature>
<accession>A0ABX7QYD2</accession>
<sequence>MQSGKLTRSELKRQAILDAARQAFQQQGVQGTSMDAIAALAQVSKRTVYNHFATKEALVLVLITEVWHRANADLGVKYRADAALKPQLLQMAKAQVELMSRPDYLELVRVGFGHFLFHPEGMREQMKNTDMTDNAIGRWLKAALADGRLKPMDVGEAMGQLSAMLKGAAFWPQLTRMREPLTKEEQHKVAEAAVDMFLNYYQV</sequence>